<dbReference type="InterPro" id="IPR003760">
    <property type="entry name" value="PnrA-like"/>
</dbReference>
<dbReference type="GO" id="GO:0005886">
    <property type="term" value="C:plasma membrane"/>
    <property type="evidence" value="ECO:0007669"/>
    <property type="project" value="InterPro"/>
</dbReference>
<gene>
    <name evidence="4" type="ORF">O987_12690</name>
</gene>
<dbReference type="Proteomes" id="UP000028782">
    <property type="component" value="Chromosome"/>
</dbReference>
<sequence length="357" mass="38286">MSLIRFIMMAAILSVTTMTASAADPLKVAFVYSAPIGDGGWNFAHEKARREVQAKFGNKIKTMYVETVADGADSERVMRDLISQGANVLVGTSFGYMGPMLNLSGEHSAVKFEHVSGYKTSPNMRVVNSRIYEGYYLAGIVAGSMTKSNILGFVGAVPVPEVIRNINSFTLGAQSVNPKITTKVVWINEWFNPPKETDAANSLINSGADVLMQNTASAAVPQAAEQRGKRAFGVYSDMAAYAPKAVLGSAIINWTPYYTHAIQQVLDGSWKTGASLWGVKQDSIDLVGIAQDVPASTKARLIEVKSGLKSGAFSVWKGPILDQAGKEMVARDKDAADAFLEAMNIYVKGVEGKSPGK</sequence>
<evidence type="ECO:0000259" key="3">
    <source>
        <dbReference type="Pfam" id="PF02608"/>
    </source>
</evidence>
<keyword evidence="1 2" id="KW-0732">Signal</keyword>
<accession>A0A076PPS8</accession>
<dbReference type="KEGG" id="ctes:O987_12690"/>
<dbReference type="AlphaFoldDB" id="A0A076PPS8"/>
<name>A0A076PPS8_COMTE</name>
<feature type="domain" description="ABC transporter substrate-binding protein PnrA-like" evidence="3">
    <location>
        <begin position="27"/>
        <end position="287"/>
    </location>
</feature>
<proteinExistence type="predicted"/>
<feature type="signal peptide" evidence="2">
    <location>
        <begin position="1"/>
        <end position="22"/>
    </location>
</feature>
<dbReference type="PANTHER" id="PTHR43208:SF1">
    <property type="entry name" value="ABC TRANSPORTER SUBSTRATE-BINDING PROTEIN"/>
    <property type="match status" value="1"/>
</dbReference>
<dbReference type="InterPro" id="IPR052910">
    <property type="entry name" value="ABC-Purine-Binding"/>
</dbReference>
<dbReference type="Pfam" id="PF02608">
    <property type="entry name" value="Bmp"/>
    <property type="match status" value="1"/>
</dbReference>
<reference evidence="4 5" key="1">
    <citation type="journal article" date="2014" name="Genome Announc.">
        <title>Complete Genome Sequence of Polychlorinated Biphenyl Degrader Comamonas testosteroni TK102 (NBRC 109938).</title>
        <authorList>
            <person name="Fukuda K."/>
            <person name="Hosoyama A."/>
            <person name="Tsuchikane K."/>
            <person name="Ohji S."/>
            <person name="Yamazoe A."/>
            <person name="Fujita N."/>
            <person name="Shintani M."/>
            <person name="Kimbara K."/>
        </authorList>
    </citation>
    <scope>NUCLEOTIDE SEQUENCE [LARGE SCALE GENOMIC DNA]</scope>
    <source>
        <strain evidence="4">TK102</strain>
    </source>
</reference>
<dbReference type="Gene3D" id="3.40.50.2300">
    <property type="match status" value="2"/>
</dbReference>
<dbReference type="CDD" id="cd19963">
    <property type="entry name" value="PBP1_BMP-like"/>
    <property type="match status" value="1"/>
</dbReference>
<organism evidence="4 5">
    <name type="scientific">Comamonas testosteroni TK102</name>
    <dbReference type="NCBI Taxonomy" id="1392005"/>
    <lineage>
        <taxon>Bacteria</taxon>
        <taxon>Pseudomonadati</taxon>
        <taxon>Pseudomonadota</taxon>
        <taxon>Betaproteobacteria</taxon>
        <taxon>Burkholderiales</taxon>
        <taxon>Comamonadaceae</taxon>
        <taxon>Comamonas</taxon>
    </lineage>
</organism>
<dbReference type="HOGENOM" id="CLU_038813_2_0_4"/>
<dbReference type="PANTHER" id="PTHR43208">
    <property type="entry name" value="ABC TRANSPORTER SUBSTRATE-BINDING PROTEIN"/>
    <property type="match status" value="1"/>
</dbReference>
<evidence type="ECO:0000256" key="2">
    <source>
        <dbReference type="SAM" id="SignalP"/>
    </source>
</evidence>
<evidence type="ECO:0000313" key="4">
    <source>
        <dbReference type="EMBL" id="AIJ46661.1"/>
    </source>
</evidence>
<protein>
    <submittedName>
        <fullName evidence="4">Membrane protein</fullName>
    </submittedName>
</protein>
<evidence type="ECO:0000256" key="1">
    <source>
        <dbReference type="ARBA" id="ARBA00022729"/>
    </source>
</evidence>
<feature type="chain" id="PRO_5001715924" evidence="2">
    <location>
        <begin position="23"/>
        <end position="357"/>
    </location>
</feature>
<evidence type="ECO:0000313" key="5">
    <source>
        <dbReference type="Proteomes" id="UP000028782"/>
    </source>
</evidence>
<dbReference type="EMBL" id="CP006704">
    <property type="protein sequence ID" value="AIJ46661.1"/>
    <property type="molecule type" value="Genomic_DNA"/>
</dbReference>